<dbReference type="InterPro" id="IPR007403">
    <property type="entry name" value="DUF456"/>
</dbReference>
<proteinExistence type="predicted"/>
<gene>
    <name evidence="2" type="ORF">NOCA2210104</name>
</gene>
<name>A0A2P2BYE3_9ZZZZ</name>
<evidence type="ECO:0008006" key="3">
    <source>
        <dbReference type="Google" id="ProtNLM"/>
    </source>
</evidence>
<protein>
    <recommendedName>
        <fullName evidence="3">DUF456 domain-containing protein</fullName>
    </recommendedName>
</protein>
<feature type="transmembrane region" description="Helical" evidence="1">
    <location>
        <begin position="46"/>
        <end position="63"/>
    </location>
</feature>
<reference evidence="2" key="1">
    <citation type="submission" date="2015-08" db="EMBL/GenBank/DDBJ databases">
        <authorList>
            <person name="Babu N.S."/>
            <person name="Beckwith C.J."/>
            <person name="Beseler K.G."/>
            <person name="Brison A."/>
            <person name="Carone J.V."/>
            <person name="Caskin T.P."/>
            <person name="Diamond M."/>
            <person name="Durham M.E."/>
            <person name="Foxe J.M."/>
            <person name="Go M."/>
            <person name="Henderson B.A."/>
            <person name="Jones I.B."/>
            <person name="McGettigan J.A."/>
            <person name="Micheletti S.J."/>
            <person name="Nasrallah M.E."/>
            <person name="Ortiz D."/>
            <person name="Piller C.R."/>
            <person name="Privatt S.R."/>
            <person name="Schneider S.L."/>
            <person name="Sharp S."/>
            <person name="Smith T.C."/>
            <person name="Stanton J.D."/>
            <person name="Ullery H.E."/>
            <person name="Wilson R.J."/>
            <person name="Serrano M.G."/>
            <person name="Buck G."/>
            <person name="Lee V."/>
            <person name="Wang Y."/>
            <person name="Carvalho R."/>
            <person name="Voegtly L."/>
            <person name="Shi R."/>
            <person name="Duckworth R."/>
            <person name="Johnson A."/>
            <person name="Loviza R."/>
            <person name="Walstead R."/>
            <person name="Shah Z."/>
            <person name="Kiflezghi M."/>
            <person name="Wade K."/>
            <person name="Ball S.L."/>
            <person name="Bradley K.W."/>
            <person name="Asai D.J."/>
            <person name="Bowman C.A."/>
            <person name="Russell D.A."/>
            <person name="Pope W.H."/>
            <person name="Jacobs-Sera D."/>
            <person name="Hendrix R.W."/>
            <person name="Hatfull G.F."/>
        </authorList>
    </citation>
    <scope>NUCLEOTIDE SEQUENCE</scope>
</reference>
<feature type="transmembrane region" description="Helical" evidence="1">
    <location>
        <begin position="83"/>
        <end position="111"/>
    </location>
</feature>
<dbReference type="EMBL" id="CZKA01000014">
    <property type="protein sequence ID" value="CUR54754.1"/>
    <property type="molecule type" value="Genomic_DNA"/>
</dbReference>
<evidence type="ECO:0000313" key="2">
    <source>
        <dbReference type="EMBL" id="CUR54754.1"/>
    </source>
</evidence>
<accession>A0A2P2BYE3</accession>
<evidence type="ECO:0000256" key="1">
    <source>
        <dbReference type="SAM" id="Phobius"/>
    </source>
</evidence>
<feature type="transmembrane region" description="Helical" evidence="1">
    <location>
        <begin position="6"/>
        <end position="39"/>
    </location>
</feature>
<dbReference type="Pfam" id="PF04306">
    <property type="entry name" value="DUF456"/>
    <property type="match status" value="1"/>
</dbReference>
<keyword evidence="1" id="KW-0812">Transmembrane</keyword>
<dbReference type="AlphaFoldDB" id="A0A2P2BYE3"/>
<keyword evidence="1" id="KW-0472">Membrane</keyword>
<organism evidence="2">
    <name type="scientific">metagenome</name>
    <dbReference type="NCBI Taxonomy" id="256318"/>
    <lineage>
        <taxon>unclassified sequences</taxon>
        <taxon>metagenomes</taxon>
    </lineage>
</organism>
<keyword evidence="1" id="KW-1133">Transmembrane helix</keyword>
<sequence>MTWTDLAVGIAIVIGIAGIIVPVLPGTLLILGAILAWALETQTSTGWVVFAVATTFLAIGSVVKYTVPRARMKDAGVPTSTMVLAAVAALVGFFVIPYVGLFVGFVGGIYLAELRRLGRAAAWPSTTHALKAVGISILIELAAAVLATITWTVGVVAT</sequence>
<feature type="transmembrane region" description="Helical" evidence="1">
    <location>
        <begin position="132"/>
        <end position="157"/>
    </location>
</feature>